<evidence type="ECO:0000256" key="3">
    <source>
        <dbReference type="ARBA" id="ARBA00022692"/>
    </source>
</evidence>
<feature type="transmembrane region" description="Helical" evidence="6">
    <location>
        <begin position="353"/>
        <end position="370"/>
    </location>
</feature>
<accession>A0A1T4QQX9</accession>
<keyword evidence="5 6" id="KW-0472">Membrane</keyword>
<feature type="transmembrane region" description="Helical" evidence="6">
    <location>
        <begin position="160"/>
        <end position="180"/>
    </location>
</feature>
<feature type="transmembrane region" description="Helical" evidence="6">
    <location>
        <begin position="201"/>
        <end position="224"/>
    </location>
</feature>
<name>A0A1T4QQX9_9ACTN</name>
<feature type="transmembrane region" description="Helical" evidence="6">
    <location>
        <begin position="113"/>
        <end position="134"/>
    </location>
</feature>
<sequence length="383" mass="41031">MPSTMERFRDRVRKRVNTALDAYWGLRRTRPGFDHLVRAYERYSGQQGSLLAASVTYYAFLSFFPLLALAFSLLGYVAAVDLEARAYLEQAVEETLPGLADRLPLEEVARARVGAGLLGLLGLLYAGLGAVSALREALRVIWLRSTAQAVNPLLGKLTDLLVVVVLGVALLGSVALTSAAQAATRWSLSWVGLEHTPAALLATRFLGLAIAVGVDTVLFLVVFGRLSGGGWSWRPLWRGAFFAALGFEALKATGALLIRSTLDNPVYASFAVLAGLLVWIDIVLRFVLFAAAWTATWLPVPPPYQGSVPIDIPVAAIPAEPARLAAREELVPHTAGPAAGPRSPGRRPAPSRFVTAVGVAAAVAAGVLWARRRGRDVKRSVPR</sequence>
<dbReference type="PANTHER" id="PTHR30213">
    <property type="entry name" value="INNER MEMBRANE PROTEIN YHJD"/>
    <property type="match status" value="1"/>
</dbReference>
<evidence type="ECO:0000256" key="5">
    <source>
        <dbReference type="ARBA" id="ARBA00023136"/>
    </source>
</evidence>
<evidence type="ECO:0000313" key="8">
    <source>
        <dbReference type="Proteomes" id="UP000190637"/>
    </source>
</evidence>
<keyword evidence="2" id="KW-1003">Cell membrane</keyword>
<evidence type="ECO:0000256" key="6">
    <source>
        <dbReference type="SAM" id="Phobius"/>
    </source>
</evidence>
<dbReference type="InterPro" id="IPR017039">
    <property type="entry name" value="Virul_fac_BrkB"/>
</dbReference>
<comment type="subcellular location">
    <subcellularLocation>
        <location evidence="1">Cell membrane</location>
        <topology evidence="1">Multi-pass membrane protein</topology>
    </subcellularLocation>
</comment>
<dbReference type="Pfam" id="PF03631">
    <property type="entry name" value="Virul_fac_BrkB"/>
    <property type="match status" value="1"/>
</dbReference>
<reference evidence="7 8" key="1">
    <citation type="submission" date="2017-02" db="EMBL/GenBank/DDBJ databases">
        <authorList>
            <person name="Peterson S.W."/>
        </authorList>
    </citation>
    <scope>NUCLEOTIDE SEQUENCE [LARGE SCALE GENOMIC DNA]</scope>
    <source>
        <strain evidence="7 8">DSM 45154</strain>
    </source>
</reference>
<evidence type="ECO:0000256" key="1">
    <source>
        <dbReference type="ARBA" id="ARBA00004651"/>
    </source>
</evidence>
<dbReference type="GO" id="GO:0005886">
    <property type="term" value="C:plasma membrane"/>
    <property type="evidence" value="ECO:0007669"/>
    <property type="project" value="UniProtKB-SubCell"/>
</dbReference>
<keyword evidence="8" id="KW-1185">Reference proteome</keyword>
<dbReference type="STRING" id="1122192.SAMN02745673_02377"/>
<dbReference type="AlphaFoldDB" id="A0A1T4QQX9"/>
<evidence type="ECO:0000256" key="2">
    <source>
        <dbReference type="ARBA" id="ARBA00022475"/>
    </source>
</evidence>
<evidence type="ECO:0000313" key="7">
    <source>
        <dbReference type="EMBL" id="SKA06189.1"/>
    </source>
</evidence>
<gene>
    <name evidence="7" type="ORF">SAMN02745673_02377</name>
</gene>
<dbReference type="PANTHER" id="PTHR30213:SF1">
    <property type="entry name" value="INNER MEMBRANE PROTEIN YHJD"/>
    <property type="match status" value="1"/>
</dbReference>
<protein>
    <submittedName>
        <fullName evidence="7">Membrane protein</fullName>
    </submittedName>
</protein>
<feature type="transmembrane region" description="Helical" evidence="6">
    <location>
        <begin position="270"/>
        <end position="293"/>
    </location>
</feature>
<organism evidence="7 8">
    <name type="scientific">Marinactinospora thermotolerans DSM 45154</name>
    <dbReference type="NCBI Taxonomy" id="1122192"/>
    <lineage>
        <taxon>Bacteria</taxon>
        <taxon>Bacillati</taxon>
        <taxon>Actinomycetota</taxon>
        <taxon>Actinomycetes</taxon>
        <taxon>Streptosporangiales</taxon>
        <taxon>Nocardiopsidaceae</taxon>
        <taxon>Marinactinospora</taxon>
    </lineage>
</organism>
<keyword evidence="3 6" id="KW-0812">Transmembrane</keyword>
<evidence type="ECO:0000256" key="4">
    <source>
        <dbReference type="ARBA" id="ARBA00022989"/>
    </source>
</evidence>
<feature type="transmembrane region" description="Helical" evidence="6">
    <location>
        <begin position="57"/>
        <end position="79"/>
    </location>
</feature>
<proteinExistence type="predicted"/>
<dbReference type="EMBL" id="FUWS01000005">
    <property type="protein sequence ID" value="SKA06189.1"/>
    <property type="molecule type" value="Genomic_DNA"/>
</dbReference>
<dbReference type="Proteomes" id="UP000190637">
    <property type="component" value="Unassembled WGS sequence"/>
</dbReference>
<dbReference type="OrthoDB" id="4127374at2"/>
<keyword evidence="4 6" id="KW-1133">Transmembrane helix</keyword>